<dbReference type="RefSeq" id="WP_003798487.1">
    <property type="nucleotide sequence ID" value="NZ_JAEHNZ010000002.1"/>
</dbReference>
<reference evidence="3 4" key="1">
    <citation type="journal article" date="2021" name="Pathogens">
        <title>Isolation and Characterization of Kingella bonacorsii sp. nov., A Novel Kingella Species Detected in a Stable Periodontitis Subject.</title>
        <authorList>
            <person name="Antezack A."/>
            <person name="Boxberger M."/>
            <person name="Rolland C."/>
            <person name="Monnet-Corti V."/>
            <person name="La Scola B."/>
        </authorList>
    </citation>
    <scope>NUCLEOTIDE SEQUENCE [LARGE SCALE GENOMIC DNA]</scope>
    <source>
        <strain evidence="3 4">Marseille-Q4569</strain>
    </source>
</reference>
<dbReference type="Proteomes" id="UP000614058">
    <property type="component" value="Unassembled WGS sequence"/>
</dbReference>
<dbReference type="PANTHER" id="PTHR39452:SF1">
    <property type="entry name" value="CHEY-P PHOSPHATASE CHEX"/>
    <property type="match status" value="1"/>
</dbReference>
<keyword evidence="1" id="KW-0145">Chemotaxis</keyword>
<dbReference type="InterPro" id="IPR028051">
    <property type="entry name" value="CheX-like_dom"/>
</dbReference>
<evidence type="ECO:0000256" key="1">
    <source>
        <dbReference type="ARBA" id="ARBA00022500"/>
    </source>
</evidence>
<dbReference type="CDD" id="cd17906">
    <property type="entry name" value="CheX"/>
    <property type="match status" value="1"/>
</dbReference>
<dbReference type="Gene3D" id="3.40.1550.10">
    <property type="entry name" value="CheC-like"/>
    <property type="match status" value="1"/>
</dbReference>
<sequence length="150" mass="16561">MKEEKLQVFLDGVQKYFAQMIAGEELVVGTPYLIENKIPSAKDFTGVIAISGKNQGVVYFTAPKELLERLLVLIGEKDTSEALMVDLVGEVANTIAGNARSEFGEEFEISVPIVLRGAPDEILLPRKDRSFVIPITWRNRGAAIVISLRK</sequence>
<evidence type="ECO:0000259" key="2">
    <source>
        <dbReference type="Pfam" id="PF13690"/>
    </source>
</evidence>
<accession>A0ABS1BT65</accession>
<dbReference type="GeneID" id="84907843"/>
<dbReference type="Pfam" id="PF13690">
    <property type="entry name" value="CheX"/>
    <property type="match status" value="1"/>
</dbReference>
<comment type="caution">
    <text evidence="3">The sequence shown here is derived from an EMBL/GenBank/DDBJ whole genome shotgun (WGS) entry which is preliminary data.</text>
</comment>
<dbReference type="InterPro" id="IPR038756">
    <property type="entry name" value="CheX-like"/>
</dbReference>
<dbReference type="PANTHER" id="PTHR39452">
    <property type="entry name" value="CHEY-P PHOSPHATASE CHEX"/>
    <property type="match status" value="1"/>
</dbReference>
<protein>
    <submittedName>
        <fullName evidence="3">Chemotaxis protein CheX</fullName>
    </submittedName>
</protein>
<evidence type="ECO:0000313" key="4">
    <source>
        <dbReference type="Proteomes" id="UP000614058"/>
    </source>
</evidence>
<name>A0ABS1BT65_9NEIS</name>
<evidence type="ECO:0000313" key="3">
    <source>
        <dbReference type="EMBL" id="MBK0396485.1"/>
    </source>
</evidence>
<proteinExistence type="predicted"/>
<keyword evidence="4" id="KW-1185">Reference proteome</keyword>
<dbReference type="EMBL" id="JAEHNZ010000002">
    <property type="protein sequence ID" value="MBK0396485.1"/>
    <property type="molecule type" value="Genomic_DNA"/>
</dbReference>
<dbReference type="SUPFAM" id="SSF103039">
    <property type="entry name" value="CheC-like"/>
    <property type="match status" value="1"/>
</dbReference>
<gene>
    <name evidence="3" type="ORF">JDW22_07815</name>
</gene>
<organism evidence="3 4">
    <name type="scientific">Kingella bonacorsii</name>
    <dbReference type="NCBI Taxonomy" id="2796361"/>
    <lineage>
        <taxon>Bacteria</taxon>
        <taxon>Pseudomonadati</taxon>
        <taxon>Pseudomonadota</taxon>
        <taxon>Betaproteobacteria</taxon>
        <taxon>Neisseriales</taxon>
        <taxon>Neisseriaceae</taxon>
        <taxon>Kingella</taxon>
    </lineage>
</organism>
<feature type="domain" description="Chemotaxis phosphatase CheX-like" evidence="2">
    <location>
        <begin position="44"/>
        <end position="136"/>
    </location>
</feature>
<dbReference type="InterPro" id="IPR028976">
    <property type="entry name" value="CheC-like_sf"/>
</dbReference>